<reference evidence="1 2" key="1">
    <citation type="submission" date="2023-07" db="EMBL/GenBank/DDBJ databases">
        <title>Sorghum-associated microbial communities from plants grown in Nebraska, USA.</title>
        <authorList>
            <person name="Schachtman D."/>
        </authorList>
    </citation>
    <scope>NUCLEOTIDE SEQUENCE [LARGE SCALE GENOMIC DNA]</scope>
    <source>
        <strain evidence="1 2">584</strain>
    </source>
</reference>
<keyword evidence="2" id="KW-1185">Reference proteome</keyword>
<comment type="caution">
    <text evidence="1">The sequence shown here is derived from an EMBL/GenBank/DDBJ whole genome shotgun (WGS) entry which is preliminary data.</text>
</comment>
<protein>
    <submittedName>
        <fullName evidence="1">NADPH:quinone reductase-like Zn-dependent oxidoreductase</fullName>
    </submittedName>
</protein>
<sequence length="50" mass="5153">MRADLAELFGLAADGGLTVVRGGRYPFAQAAAAHAALESRRTTGKVVLVP</sequence>
<organism evidence="1 2">
    <name type="scientific">Inquilinus ginsengisoli</name>
    <dbReference type="NCBI Taxonomy" id="363840"/>
    <lineage>
        <taxon>Bacteria</taxon>
        <taxon>Pseudomonadati</taxon>
        <taxon>Pseudomonadota</taxon>
        <taxon>Alphaproteobacteria</taxon>
        <taxon>Rhodospirillales</taxon>
        <taxon>Rhodospirillaceae</taxon>
        <taxon>Inquilinus</taxon>
    </lineage>
</organism>
<name>A0ABU1JUJ8_9PROT</name>
<dbReference type="Pfam" id="PF13602">
    <property type="entry name" value="ADH_zinc_N_2"/>
    <property type="match status" value="1"/>
</dbReference>
<gene>
    <name evidence="1" type="ORF">E9232_004208</name>
</gene>
<evidence type="ECO:0000313" key="1">
    <source>
        <dbReference type="EMBL" id="MDR6291674.1"/>
    </source>
</evidence>
<accession>A0ABU1JUJ8</accession>
<proteinExistence type="predicted"/>
<dbReference type="EMBL" id="JAVDPW010000007">
    <property type="protein sequence ID" value="MDR6291674.1"/>
    <property type="molecule type" value="Genomic_DNA"/>
</dbReference>
<dbReference type="Proteomes" id="UP001262410">
    <property type="component" value="Unassembled WGS sequence"/>
</dbReference>
<dbReference type="Gene3D" id="3.90.180.10">
    <property type="entry name" value="Medium-chain alcohol dehydrogenases, catalytic domain"/>
    <property type="match status" value="1"/>
</dbReference>
<evidence type="ECO:0000313" key="2">
    <source>
        <dbReference type="Proteomes" id="UP001262410"/>
    </source>
</evidence>